<organism evidence="1 2">
    <name type="scientific">Penicillium rubens (strain ATCC 28089 / DSM 1075 / NRRL 1951 / Wisconsin 54-1255)</name>
    <name type="common">Penicillium chrysogenum</name>
    <dbReference type="NCBI Taxonomy" id="500485"/>
    <lineage>
        <taxon>Eukaryota</taxon>
        <taxon>Fungi</taxon>
        <taxon>Dikarya</taxon>
        <taxon>Ascomycota</taxon>
        <taxon>Pezizomycotina</taxon>
        <taxon>Eurotiomycetes</taxon>
        <taxon>Eurotiomycetidae</taxon>
        <taxon>Eurotiales</taxon>
        <taxon>Aspergillaceae</taxon>
        <taxon>Penicillium</taxon>
        <taxon>Penicillium chrysogenum species complex</taxon>
    </lineage>
</organism>
<dbReference type="VEuPathDB" id="FungiDB:PCH_Pc13g09090"/>
<gene>
    <name evidence="1" type="ORF">Pc13g09090</name>
    <name evidence="1" type="ORF">PCH_Pc13g09090</name>
</gene>
<reference evidence="1 2" key="1">
    <citation type="journal article" date="2008" name="Nat. Biotechnol.">
        <title>Genome sequencing and analysis of the filamentous fungus Penicillium chrysogenum.</title>
        <authorList>
            <person name="van den Berg M.A."/>
            <person name="Albang R."/>
            <person name="Albermann K."/>
            <person name="Badger J.H."/>
            <person name="Daran J.-M."/>
            <person name="Driessen A.J.M."/>
            <person name="Garcia-Estrada C."/>
            <person name="Fedorova N.D."/>
            <person name="Harris D.M."/>
            <person name="Heijne W.H.M."/>
            <person name="Joardar V.S."/>
            <person name="Kiel J.A.K.W."/>
            <person name="Kovalchuk A."/>
            <person name="Martin J.F."/>
            <person name="Nierman W.C."/>
            <person name="Nijland J.G."/>
            <person name="Pronk J.T."/>
            <person name="Roubos J.A."/>
            <person name="van der Klei I.J."/>
            <person name="van Peij N.N.M.E."/>
            <person name="Veenhuis M."/>
            <person name="von Doehren H."/>
            <person name="Wagner C."/>
            <person name="Wortman J.R."/>
            <person name="Bovenberg R.A.L."/>
        </authorList>
    </citation>
    <scope>NUCLEOTIDE SEQUENCE [LARGE SCALE GENOMIC DNA]</scope>
    <source>
        <strain evidence="2">ATCC 28089 / DSM 1075 / NRRL 1951 / Wisconsin 54-1255</strain>
    </source>
</reference>
<dbReference type="HOGENOM" id="CLU_2050399_0_0_1"/>
<sequence>MSRNNNKIEFVIAILNPESCISDSRKNSLNVTQADIRDTWESAINPRMAASLYDSVYEHRAAIVARICGIVVSRAKAITTTVGAVGANWILSIPMARILGCSPTLVPNGVKRFPIFGRHA</sequence>
<dbReference type="Proteomes" id="UP000000724">
    <property type="component" value="Contig Pc00c13"/>
</dbReference>
<accession>B6H4K1</accession>
<dbReference type="AlphaFoldDB" id="B6H4K1"/>
<keyword evidence="2" id="KW-1185">Reference proteome</keyword>
<protein>
    <submittedName>
        <fullName evidence="1">Uncharacterized protein</fullName>
    </submittedName>
</protein>
<dbReference type="OMA" id="WESAINP"/>
<name>B6H4K1_PENRW</name>
<evidence type="ECO:0000313" key="2">
    <source>
        <dbReference type="Proteomes" id="UP000000724"/>
    </source>
</evidence>
<evidence type="ECO:0000313" key="1">
    <source>
        <dbReference type="EMBL" id="CAP91978.1"/>
    </source>
</evidence>
<proteinExistence type="predicted"/>
<dbReference type="EMBL" id="AM920428">
    <property type="protein sequence ID" value="CAP91978.1"/>
    <property type="molecule type" value="Genomic_DNA"/>
</dbReference>